<dbReference type="OrthoDB" id="27736at2157"/>
<dbReference type="RefSeq" id="WP_011973140.1">
    <property type="nucleotide sequence ID" value="NC_009635.1"/>
</dbReference>
<dbReference type="InterPro" id="IPR036412">
    <property type="entry name" value="HAD-like_sf"/>
</dbReference>
<dbReference type="Gene3D" id="1.10.150.520">
    <property type="match status" value="1"/>
</dbReference>
<organism evidence="6 7">
    <name type="scientific">Methanococcus aeolicus (strain ATCC BAA-1280 / DSM 17508 / OCM 812 / Nankai-3)</name>
    <dbReference type="NCBI Taxonomy" id="419665"/>
    <lineage>
        <taxon>Archaea</taxon>
        <taxon>Methanobacteriati</taxon>
        <taxon>Methanobacteriota</taxon>
        <taxon>Methanomada group</taxon>
        <taxon>Methanococci</taxon>
        <taxon>Methanococcales</taxon>
        <taxon>Methanococcaceae</taxon>
        <taxon>Methanococcus</taxon>
    </lineage>
</organism>
<evidence type="ECO:0000313" key="6">
    <source>
        <dbReference type="EMBL" id="ABR56008.1"/>
    </source>
</evidence>
<dbReference type="STRING" id="419665.Maeo_0422"/>
<dbReference type="GeneID" id="5326876"/>
<sequence length="217" mass="25956">MKAIIFDLDNTLYDYRDYFYQVFLKLSEYFYKRYQIPKDEFIKTSMEILNKRKSRYPKLFNEILNVLNIPENEVKFCVEIFTSGRFPIVPSDGVYEVLDYLKNKNYFLGIITDGNHIRQREKIKSLKFENYFDTVVYTDIFQSPKPSPTPYQYIISKFGINPKLSYYVGDDPDVDFRGAKFVGLNTIRVLNGEFIYKKKNKFIDYEIKEIKEIINIV</sequence>
<accession>A6UU36</accession>
<evidence type="ECO:0000256" key="4">
    <source>
        <dbReference type="ARBA" id="ARBA00022801"/>
    </source>
</evidence>
<dbReference type="eggNOG" id="arCOG02291">
    <property type="taxonomic scope" value="Archaea"/>
</dbReference>
<dbReference type="NCBIfam" id="TIGR01549">
    <property type="entry name" value="HAD-SF-IA-v1"/>
    <property type="match status" value="1"/>
</dbReference>
<proteinExistence type="inferred from homology"/>
<protein>
    <submittedName>
        <fullName evidence="6">HAD-superfamily hydrolase, subfamily IA, variant 1</fullName>
    </submittedName>
</protein>
<keyword evidence="7" id="KW-1185">Reference proteome</keyword>
<dbReference type="Pfam" id="PF13419">
    <property type="entry name" value="HAD_2"/>
    <property type="match status" value="1"/>
</dbReference>
<dbReference type="InterPro" id="IPR023214">
    <property type="entry name" value="HAD_sf"/>
</dbReference>
<dbReference type="GO" id="GO:0016791">
    <property type="term" value="F:phosphatase activity"/>
    <property type="evidence" value="ECO:0007669"/>
    <property type="project" value="TreeGrafter"/>
</dbReference>
<evidence type="ECO:0000256" key="5">
    <source>
        <dbReference type="ARBA" id="ARBA00022842"/>
    </source>
</evidence>
<dbReference type="InterPro" id="IPR006439">
    <property type="entry name" value="HAD-SF_hydro_IA"/>
</dbReference>
<dbReference type="PANTHER" id="PTHR46470">
    <property type="entry name" value="N-ACYLNEURAMINATE-9-PHOSPHATASE"/>
    <property type="match status" value="1"/>
</dbReference>
<dbReference type="SFLD" id="SFLDG01129">
    <property type="entry name" value="C1.5:_HAD__Beta-PGM__Phosphata"/>
    <property type="match status" value="1"/>
</dbReference>
<evidence type="ECO:0000256" key="3">
    <source>
        <dbReference type="ARBA" id="ARBA00022723"/>
    </source>
</evidence>
<dbReference type="InterPro" id="IPR041492">
    <property type="entry name" value="HAD_2"/>
</dbReference>
<dbReference type="GO" id="GO:0044281">
    <property type="term" value="P:small molecule metabolic process"/>
    <property type="evidence" value="ECO:0007669"/>
    <property type="project" value="UniProtKB-ARBA"/>
</dbReference>
<comment type="similarity">
    <text evidence="2">Belongs to the HAD-like hydrolase superfamily.</text>
</comment>
<name>A6UU36_META3</name>
<keyword evidence="5" id="KW-0460">Magnesium</keyword>
<evidence type="ECO:0000256" key="2">
    <source>
        <dbReference type="ARBA" id="ARBA00007958"/>
    </source>
</evidence>
<dbReference type="SFLD" id="SFLDS00003">
    <property type="entry name" value="Haloacid_Dehalogenase"/>
    <property type="match status" value="1"/>
</dbReference>
<keyword evidence="3" id="KW-0479">Metal-binding</keyword>
<dbReference type="AlphaFoldDB" id="A6UU36"/>
<dbReference type="Gene3D" id="3.40.50.1000">
    <property type="entry name" value="HAD superfamily/HAD-like"/>
    <property type="match status" value="1"/>
</dbReference>
<reference evidence="6" key="1">
    <citation type="submission" date="2007-06" db="EMBL/GenBank/DDBJ databases">
        <title>Complete sequence of Methanococcus aeolicus Nankai-3.</title>
        <authorList>
            <consortium name="US DOE Joint Genome Institute"/>
            <person name="Copeland A."/>
            <person name="Lucas S."/>
            <person name="Lapidus A."/>
            <person name="Barry K."/>
            <person name="Glavina del Rio T."/>
            <person name="Dalin E."/>
            <person name="Tice H."/>
            <person name="Pitluck S."/>
            <person name="Chain P."/>
            <person name="Malfatti S."/>
            <person name="Shin M."/>
            <person name="Vergez L."/>
            <person name="Schmutz J."/>
            <person name="Larimer F."/>
            <person name="Land M."/>
            <person name="Hauser L."/>
            <person name="Kyrpides N."/>
            <person name="Lykidis A."/>
            <person name="Sieprawska-Lupa M."/>
            <person name="Whitman W.B."/>
            <person name="Richardson P."/>
        </authorList>
    </citation>
    <scope>NUCLEOTIDE SEQUENCE [LARGE SCALE GENOMIC DNA]</scope>
    <source>
        <strain evidence="6">Nankai-3</strain>
    </source>
</reference>
<evidence type="ECO:0000313" key="7">
    <source>
        <dbReference type="Proteomes" id="UP000001106"/>
    </source>
</evidence>
<dbReference type="PANTHER" id="PTHR46470:SF2">
    <property type="entry name" value="GLYCERALDEHYDE 3-PHOSPHATE PHOSPHATASE"/>
    <property type="match status" value="1"/>
</dbReference>
<dbReference type="InterPro" id="IPR051400">
    <property type="entry name" value="HAD-like_hydrolase"/>
</dbReference>
<keyword evidence="4 6" id="KW-0378">Hydrolase</keyword>
<gene>
    <name evidence="6" type="ordered locus">Maeo_0422</name>
</gene>
<dbReference type="SUPFAM" id="SSF56784">
    <property type="entry name" value="HAD-like"/>
    <property type="match status" value="1"/>
</dbReference>
<dbReference type="GO" id="GO:0046872">
    <property type="term" value="F:metal ion binding"/>
    <property type="evidence" value="ECO:0007669"/>
    <property type="project" value="UniProtKB-KW"/>
</dbReference>
<dbReference type="Proteomes" id="UP000001106">
    <property type="component" value="Chromosome"/>
</dbReference>
<dbReference type="HOGENOM" id="CLU_045011_8_3_2"/>
<dbReference type="KEGG" id="mae:Maeo_0422"/>
<dbReference type="EMBL" id="CP000743">
    <property type="protein sequence ID" value="ABR56008.1"/>
    <property type="molecule type" value="Genomic_DNA"/>
</dbReference>
<evidence type="ECO:0000256" key="1">
    <source>
        <dbReference type="ARBA" id="ARBA00001946"/>
    </source>
</evidence>
<comment type="cofactor">
    <cofactor evidence="1">
        <name>Mg(2+)</name>
        <dbReference type="ChEBI" id="CHEBI:18420"/>
    </cofactor>
</comment>